<name>A0A1I4ZY06_9FLAO</name>
<dbReference type="RefSeq" id="WP_394333121.1">
    <property type="nucleotide sequence ID" value="NZ_FOVL01000008.1"/>
</dbReference>
<dbReference type="GO" id="GO:0016787">
    <property type="term" value="F:hydrolase activity"/>
    <property type="evidence" value="ECO:0007669"/>
    <property type="project" value="InterPro"/>
</dbReference>
<dbReference type="InterPro" id="IPR006935">
    <property type="entry name" value="Helicase/UvrB_N"/>
</dbReference>
<reference evidence="2 3" key="1">
    <citation type="submission" date="2016-10" db="EMBL/GenBank/DDBJ databases">
        <authorList>
            <person name="de Groot N.N."/>
        </authorList>
    </citation>
    <scope>NUCLEOTIDE SEQUENCE [LARGE SCALE GENOMIC DNA]</scope>
    <source>
        <strain evidence="2 3">DSM 17794</strain>
    </source>
</reference>
<dbReference type="STRING" id="287099.SAMN05660413_01549"/>
<dbReference type="InterPro" id="IPR054347">
    <property type="entry name" value="TOTE_primase"/>
</dbReference>
<proteinExistence type="predicted"/>
<sequence length="1007" mass="116956">MEIDLIKSLFKGRTDVFAIHWQKGKKNGYMPTYSYDPYMYRLHKMKGGSFKDYKDKTHQPLTDYQIEKHLSGKQLIGIYPLLKDNTSWFIAADFDKQDWIQECLKLIEICIKNGIPAYLERSRSGNGGHVWIFFSQAYPAYKIRKIIIRLMEQADLFSVFEKNSSFDRLFPNQDYHSGKGLGNLIALPFYKPATEEGNSCFVDPSTKGLEPYFDQENFLTTIQKTSIEHLDQLYNSLGLATINNSEIKNSSEKLQINLSNALRLNKTGINSTLINFLKENLNFANSEFFIKKKSGKNTWGIQPYFTCIEDTEKEIILPRGFVGKLIRFCNKQQLNFDLHDNRQKQASVEFYCDINLRSHQNLAIKAAAKKDFGIISAPPGSGKTVIGLKIIAEKRQPALIVVHRKQLMEQWIERIIAFLGIPKNEIGRIGQGKVKLGKKISVAMIQSLGKYIEKQETKEFTQSFGILIIDECHHIPAKTYRDTISGISSYYQYGLTATPFRKGSDEKLLFAYLGENIAEIKPNDVEEYRRPRIVIRNTSLNIPFNSKTDAFETLSKILIHDSSRNRLILKDVETELKLGKKAVIITERKEHIDALNQYLKQSYESITLSGEDSETNRKTKWKLLNEGNYQVLITTGQFFGEGSDLQNASSLFLAYPFSFKGKLIQYIGRVQRSEITPVIYDYRDYHIDYLNRLFLKRNKHYRNFDRQATLFDDETNTKTSTHLLTIDKKIRILVEELDFRYGAAAFKYQDSEMDKPLEFEIENDELRPEFDVLKSYFSKILKSKYVEVEIYVEYENEVLVALSAFSKDIERINQDLIESVRFRFIEKDILGKTPSNFEDENLLDLKNLQGRDNLSLYNSDEDLINDLLKNKDVKHYRQIKYLASRHEIETLRLRFVLQPFSFVFLISGKDAYHLVLETLNTEEATYIWHLDKKIESLKQNINFIDKDLSLIRNKGRQHFLEIPKSNFSRIVHDYSDERKGFVVWMDTLEHVDPPKAHLIGSCRSGGC</sequence>
<dbReference type="Pfam" id="PF00271">
    <property type="entry name" value="Helicase_C"/>
    <property type="match status" value="1"/>
</dbReference>
<dbReference type="PROSITE" id="PS51192">
    <property type="entry name" value="HELICASE_ATP_BIND_1"/>
    <property type="match status" value="1"/>
</dbReference>
<evidence type="ECO:0000313" key="3">
    <source>
        <dbReference type="Proteomes" id="UP000199153"/>
    </source>
</evidence>
<dbReference type="AlphaFoldDB" id="A0A1I4ZY06"/>
<dbReference type="Pfam" id="PF04851">
    <property type="entry name" value="ResIII"/>
    <property type="match status" value="1"/>
</dbReference>
<feature type="domain" description="Helicase ATP-binding" evidence="1">
    <location>
        <begin position="364"/>
        <end position="517"/>
    </location>
</feature>
<dbReference type="EMBL" id="FOVL01000008">
    <property type="protein sequence ID" value="SFN55082.1"/>
    <property type="molecule type" value="Genomic_DNA"/>
</dbReference>
<dbReference type="SUPFAM" id="SSF52540">
    <property type="entry name" value="P-loop containing nucleoside triphosphate hydrolases"/>
    <property type="match status" value="2"/>
</dbReference>
<dbReference type="InterPro" id="IPR014001">
    <property type="entry name" value="Helicase_ATP-bd"/>
</dbReference>
<dbReference type="SMART" id="SM00487">
    <property type="entry name" value="DEXDc"/>
    <property type="match status" value="1"/>
</dbReference>
<dbReference type="InterPro" id="IPR050742">
    <property type="entry name" value="Helicase_Restrict-Modif_Enz"/>
</dbReference>
<dbReference type="GO" id="GO:0005829">
    <property type="term" value="C:cytosol"/>
    <property type="evidence" value="ECO:0007669"/>
    <property type="project" value="TreeGrafter"/>
</dbReference>
<dbReference type="Gene3D" id="3.40.50.300">
    <property type="entry name" value="P-loop containing nucleotide triphosphate hydrolases"/>
    <property type="match status" value="2"/>
</dbReference>
<dbReference type="CDD" id="cd18785">
    <property type="entry name" value="SF2_C"/>
    <property type="match status" value="1"/>
</dbReference>
<gene>
    <name evidence="2" type="ORF">SAMN05660413_01549</name>
</gene>
<dbReference type="PANTHER" id="PTHR47396">
    <property type="entry name" value="TYPE I RESTRICTION ENZYME ECOKI R PROTEIN"/>
    <property type="match status" value="1"/>
</dbReference>
<dbReference type="GO" id="GO:0005524">
    <property type="term" value="F:ATP binding"/>
    <property type="evidence" value="ECO:0007669"/>
    <property type="project" value="InterPro"/>
</dbReference>
<keyword evidence="3" id="KW-1185">Reference proteome</keyword>
<dbReference type="InterPro" id="IPR027417">
    <property type="entry name" value="P-loop_NTPase"/>
</dbReference>
<dbReference type="Proteomes" id="UP000199153">
    <property type="component" value="Unassembled WGS sequence"/>
</dbReference>
<dbReference type="CDD" id="cd17926">
    <property type="entry name" value="DEXHc_RE"/>
    <property type="match status" value="1"/>
</dbReference>
<protein>
    <recommendedName>
        <fullName evidence="1">Helicase ATP-binding domain-containing protein</fullName>
    </recommendedName>
</protein>
<organism evidence="2 3">
    <name type="scientific">Salegentibacter flavus</name>
    <dbReference type="NCBI Taxonomy" id="287099"/>
    <lineage>
        <taxon>Bacteria</taxon>
        <taxon>Pseudomonadati</taxon>
        <taxon>Bacteroidota</taxon>
        <taxon>Flavobacteriia</taxon>
        <taxon>Flavobacteriales</taxon>
        <taxon>Flavobacteriaceae</taxon>
        <taxon>Salegentibacter</taxon>
    </lineage>
</organism>
<dbReference type="PANTHER" id="PTHR47396:SF1">
    <property type="entry name" value="ATP-DEPENDENT HELICASE IRC3-RELATED"/>
    <property type="match status" value="1"/>
</dbReference>
<dbReference type="Pfam" id="PF22548">
    <property type="entry name" value="AEP-TOTE"/>
    <property type="match status" value="1"/>
</dbReference>
<evidence type="ECO:0000259" key="1">
    <source>
        <dbReference type="PROSITE" id="PS51192"/>
    </source>
</evidence>
<accession>A0A1I4ZY06</accession>
<dbReference type="GO" id="GO:0003677">
    <property type="term" value="F:DNA binding"/>
    <property type="evidence" value="ECO:0007669"/>
    <property type="project" value="InterPro"/>
</dbReference>
<dbReference type="InterPro" id="IPR001650">
    <property type="entry name" value="Helicase_C-like"/>
</dbReference>
<evidence type="ECO:0000313" key="2">
    <source>
        <dbReference type="EMBL" id="SFN55082.1"/>
    </source>
</evidence>